<dbReference type="EMBL" id="QSGO01000016">
    <property type="protein sequence ID" value="RHB33375.1"/>
    <property type="molecule type" value="Genomic_DNA"/>
</dbReference>
<dbReference type="Proteomes" id="UP000284379">
    <property type="component" value="Unassembled WGS sequence"/>
</dbReference>
<gene>
    <name evidence="2" type="ORF">DW888_16090</name>
</gene>
<organism evidence="2 3">
    <name type="scientific">Bacteroides nordii</name>
    <dbReference type="NCBI Taxonomy" id="291645"/>
    <lineage>
        <taxon>Bacteria</taxon>
        <taxon>Pseudomonadati</taxon>
        <taxon>Bacteroidota</taxon>
        <taxon>Bacteroidia</taxon>
        <taxon>Bacteroidales</taxon>
        <taxon>Bacteroidaceae</taxon>
        <taxon>Bacteroides</taxon>
    </lineage>
</organism>
<evidence type="ECO:0000313" key="2">
    <source>
        <dbReference type="EMBL" id="RHB33375.1"/>
    </source>
</evidence>
<dbReference type="AlphaFoldDB" id="A0A413VIH7"/>
<evidence type="ECO:0000313" key="3">
    <source>
        <dbReference type="Proteomes" id="UP000284379"/>
    </source>
</evidence>
<evidence type="ECO:0000256" key="1">
    <source>
        <dbReference type="SAM" id="Phobius"/>
    </source>
</evidence>
<keyword evidence="1" id="KW-1133">Transmembrane helix</keyword>
<comment type="caution">
    <text evidence="2">The sequence shown here is derived from an EMBL/GenBank/DDBJ whole genome shotgun (WGS) entry which is preliminary data.</text>
</comment>
<keyword evidence="1" id="KW-0472">Membrane</keyword>
<proteinExistence type="predicted"/>
<reference evidence="2 3" key="1">
    <citation type="submission" date="2018-08" db="EMBL/GenBank/DDBJ databases">
        <title>A genome reference for cultivated species of the human gut microbiota.</title>
        <authorList>
            <person name="Zou Y."/>
            <person name="Xue W."/>
            <person name="Luo G."/>
        </authorList>
    </citation>
    <scope>NUCLEOTIDE SEQUENCE [LARGE SCALE GENOMIC DNA]</scope>
    <source>
        <strain evidence="2 3">AM40-30BH</strain>
    </source>
</reference>
<sequence length="106" mass="12553">MSICRNCGKPVEIEMPELEKEISGVEKSCLKNHKIDRKIHSISIKIYVYYNIFAFLFGVIIYSAYLCSIIPYKKKVSLNIKRMRNGRESDLTYPFIIRKSIKYYLF</sequence>
<name>A0A413VIH7_9BACE</name>
<accession>A0A413VIH7</accession>
<feature type="transmembrane region" description="Helical" evidence="1">
    <location>
        <begin position="47"/>
        <end position="72"/>
    </location>
</feature>
<keyword evidence="1" id="KW-0812">Transmembrane</keyword>
<protein>
    <submittedName>
        <fullName evidence="2">Uncharacterized protein</fullName>
    </submittedName>
</protein>